<organism evidence="1 2">
    <name type="scientific">Dinghuibacter silviterrae</name>
    <dbReference type="NCBI Taxonomy" id="1539049"/>
    <lineage>
        <taxon>Bacteria</taxon>
        <taxon>Pseudomonadati</taxon>
        <taxon>Bacteroidota</taxon>
        <taxon>Chitinophagia</taxon>
        <taxon>Chitinophagales</taxon>
        <taxon>Chitinophagaceae</taxon>
        <taxon>Dinghuibacter</taxon>
    </lineage>
</organism>
<dbReference type="InterPro" id="IPR001387">
    <property type="entry name" value="Cro/C1-type_HTH"/>
</dbReference>
<name>A0A4R8DQN5_9BACT</name>
<proteinExistence type="predicted"/>
<comment type="caution">
    <text evidence="1">The sequence shown here is derived from an EMBL/GenBank/DDBJ whole genome shotgun (WGS) entry which is preliminary data.</text>
</comment>
<evidence type="ECO:0000313" key="1">
    <source>
        <dbReference type="EMBL" id="TDX00464.1"/>
    </source>
</evidence>
<keyword evidence="2" id="KW-1185">Reference proteome</keyword>
<accession>A0A4R8DQN5</accession>
<reference evidence="1 2" key="1">
    <citation type="submission" date="2019-03" db="EMBL/GenBank/DDBJ databases">
        <title>Genomic Encyclopedia of Type Strains, Phase IV (KMG-IV): sequencing the most valuable type-strain genomes for metagenomic binning, comparative biology and taxonomic classification.</title>
        <authorList>
            <person name="Goeker M."/>
        </authorList>
    </citation>
    <scope>NUCLEOTIDE SEQUENCE [LARGE SCALE GENOMIC DNA]</scope>
    <source>
        <strain evidence="1 2">DSM 100059</strain>
    </source>
</reference>
<protein>
    <recommendedName>
        <fullName evidence="3">Helix-turn-helix protein</fullName>
    </recommendedName>
</protein>
<dbReference type="SUPFAM" id="SSF47413">
    <property type="entry name" value="lambda repressor-like DNA-binding domains"/>
    <property type="match status" value="1"/>
</dbReference>
<dbReference type="Proteomes" id="UP000294498">
    <property type="component" value="Unassembled WGS sequence"/>
</dbReference>
<dbReference type="CDD" id="cd00093">
    <property type="entry name" value="HTH_XRE"/>
    <property type="match status" value="1"/>
</dbReference>
<sequence length="227" mass="25984">MRRNMGHEGRLVTRARLLMRYSQSDLAAQLNYTPAHLREIESKFLLPSETESRISKSLKCTSDLFLGPALSESMLGRRGKDVFNSSYYRYHQGHKLLCAISETGIPMPKLGDKIMMSEGLVMKYCRSNKIPPRELDRILAGLKWTRYQMDMIETGFYHDLVGTGEKPIGPRVFQAIKGQCITFYDMDKMMGYERGFIGRLVQNESLPLCLVIYLSRLLGMEVLELIG</sequence>
<dbReference type="GO" id="GO:0003677">
    <property type="term" value="F:DNA binding"/>
    <property type="evidence" value="ECO:0007669"/>
    <property type="project" value="InterPro"/>
</dbReference>
<gene>
    <name evidence="1" type="ORF">EDB95_1489</name>
</gene>
<dbReference type="InterPro" id="IPR010982">
    <property type="entry name" value="Lambda_DNA-bd_dom_sf"/>
</dbReference>
<evidence type="ECO:0000313" key="2">
    <source>
        <dbReference type="Proteomes" id="UP000294498"/>
    </source>
</evidence>
<evidence type="ECO:0008006" key="3">
    <source>
        <dbReference type="Google" id="ProtNLM"/>
    </source>
</evidence>
<dbReference type="RefSeq" id="WP_133992151.1">
    <property type="nucleotide sequence ID" value="NZ_SODV01000001.1"/>
</dbReference>
<dbReference type="EMBL" id="SODV01000001">
    <property type="protein sequence ID" value="TDX00464.1"/>
    <property type="molecule type" value="Genomic_DNA"/>
</dbReference>
<dbReference type="AlphaFoldDB" id="A0A4R8DQN5"/>